<dbReference type="PANTHER" id="PTHR46797">
    <property type="entry name" value="HTH-TYPE TRANSCRIPTIONAL REGULATOR"/>
    <property type="match status" value="1"/>
</dbReference>
<dbReference type="Pfam" id="PF07883">
    <property type="entry name" value="Cupin_2"/>
    <property type="match status" value="1"/>
</dbReference>
<dbReference type="PROSITE" id="PS50943">
    <property type="entry name" value="HTH_CROC1"/>
    <property type="match status" value="1"/>
</dbReference>
<dbReference type="AlphaFoldDB" id="A0A853BPE2"/>
<dbReference type="SUPFAM" id="SSF51182">
    <property type="entry name" value="RmlC-like cupins"/>
    <property type="match status" value="1"/>
</dbReference>
<protein>
    <submittedName>
        <fullName evidence="3">Transcriptional regulator with XRE-family HTH domain</fullName>
    </submittedName>
</protein>
<dbReference type="Proteomes" id="UP000575985">
    <property type="component" value="Unassembled WGS sequence"/>
</dbReference>
<dbReference type="GO" id="GO:0003700">
    <property type="term" value="F:DNA-binding transcription factor activity"/>
    <property type="evidence" value="ECO:0007669"/>
    <property type="project" value="TreeGrafter"/>
</dbReference>
<evidence type="ECO:0000313" key="4">
    <source>
        <dbReference type="Proteomes" id="UP000575985"/>
    </source>
</evidence>
<organism evidence="3 4">
    <name type="scientific">Streptomonospora nanhaiensis</name>
    <dbReference type="NCBI Taxonomy" id="1323731"/>
    <lineage>
        <taxon>Bacteria</taxon>
        <taxon>Bacillati</taxon>
        <taxon>Actinomycetota</taxon>
        <taxon>Actinomycetes</taxon>
        <taxon>Streptosporangiales</taxon>
        <taxon>Nocardiopsidaceae</taxon>
        <taxon>Streptomonospora</taxon>
    </lineage>
</organism>
<feature type="domain" description="HTH cro/C1-type" evidence="2">
    <location>
        <begin position="25"/>
        <end position="79"/>
    </location>
</feature>
<keyword evidence="1" id="KW-0238">DNA-binding</keyword>
<gene>
    <name evidence="3" type="ORF">HNR12_002764</name>
</gene>
<dbReference type="Gene3D" id="1.10.260.40">
    <property type="entry name" value="lambda repressor-like DNA-binding domains"/>
    <property type="match status" value="1"/>
</dbReference>
<dbReference type="Pfam" id="PF01381">
    <property type="entry name" value="HTH_3"/>
    <property type="match status" value="1"/>
</dbReference>
<evidence type="ECO:0000259" key="2">
    <source>
        <dbReference type="PROSITE" id="PS50943"/>
    </source>
</evidence>
<dbReference type="InterPro" id="IPR011051">
    <property type="entry name" value="RmlC_Cupin_sf"/>
</dbReference>
<dbReference type="SMART" id="SM00530">
    <property type="entry name" value="HTH_XRE"/>
    <property type="match status" value="1"/>
</dbReference>
<sequence length="214" mass="22750">MQTNESGGVPGEGVDALLGTVGPRLREVRTRRRLKLADVSERTGLSVSTLSRLESGLRRPSLDVLIPLARLYRVPLDELVGAPATGDPRIHPRPVRRDGMIYIPLAGHGAPVQAFKLILPGRDPGAPIRQSVHGGYEWLYVLTGPLHLKLGADTTVLDGGEAAEFDTRRPHGIASGSDRPAEILILFSPQGEQIHIRDAGGAEGEAGAAAPPEP</sequence>
<accession>A0A853BPE2</accession>
<dbReference type="Gene3D" id="2.60.120.10">
    <property type="entry name" value="Jelly Rolls"/>
    <property type="match status" value="1"/>
</dbReference>
<dbReference type="GO" id="GO:0005829">
    <property type="term" value="C:cytosol"/>
    <property type="evidence" value="ECO:0007669"/>
    <property type="project" value="TreeGrafter"/>
</dbReference>
<dbReference type="CDD" id="cd02209">
    <property type="entry name" value="cupin_XRE_C"/>
    <property type="match status" value="1"/>
</dbReference>
<comment type="caution">
    <text evidence="3">The sequence shown here is derived from an EMBL/GenBank/DDBJ whole genome shotgun (WGS) entry which is preliminary data.</text>
</comment>
<reference evidence="3 4" key="1">
    <citation type="submission" date="2020-07" db="EMBL/GenBank/DDBJ databases">
        <title>Sequencing the genomes of 1000 actinobacteria strains.</title>
        <authorList>
            <person name="Klenk H.-P."/>
        </authorList>
    </citation>
    <scope>NUCLEOTIDE SEQUENCE [LARGE SCALE GENOMIC DNA]</scope>
    <source>
        <strain evidence="3 4">DSM 45927</strain>
    </source>
</reference>
<evidence type="ECO:0000313" key="3">
    <source>
        <dbReference type="EMBL" id="NYI96487.1"/>
    </source>
</evidence>
<dbReference type="InterPro" id="IPR010982">
    <property type="entry name" value="Lambda_DNA-bd_dom_sf"/>
</dbReference>
<dbReference type="InterPro" id="IPR050807">
    <property type="entry name" value="TransReg_Diox_bact_type"/>
</dbReference>
<dbReference type="InterPro" id="IPR001387">
    <property type="entry name" value="Cro/C1-type_HTH"/>
</dbReference>
<dbReference type="EMBL" id="JACCFO010000001">
    <property type="protein sequence ID" value="NYI96487.1"/>
    <property type="molecule type" value="Genomic_DNA"/>
</dbReference>
<dbReference type="CDD" id="cd00093">
    <property type="entry name" value="HTH_XRE"/>
    <property type="match status" value="1"/>
</dbReference>
<evidence type="ECO:0000256" key="1">
    <source>
        <dbReference type="ARBA" id="ARBA00023125"/>
    </source>
</evidence>
<keyword evidence="4" id="KW-1185">Reference proteome</keyword>
<proteinExistence type="predicted"/>
<dbReference type="PANTHER" id="PTHR46797:SF1">
    <property type="entry name" value="METHYLPHOSPHONATE SYNTHASE"/>
    <property type="match status" value="1"/>
</dbReference>
<dbReference type="InterPro" id="IPR013096">
    <property type="entry name" value="Cupin_2"/>
</dbReference>
<dbReference type="GO" id="GO:0003677">
    <property type="term" value="F:DNA binding"/>
    <property type="evidence" value="ECO:0007669"/>
    <property type="project" value="UniProtKB-KW"/>
</dbReference>
<name>A0A853BPE2_9ACTN</name>
<dbReference type="SUPFAM" id="SSF47413">
    <property type="entry name" value="lambda repressor-like DNA-binding domains"/>
    <property type="match status" value="1"/>
</dbReference>
<dbReference type="RefSeq" id="WP_179767839.1">
    <property type="nucleotide sequence ID" value="NZ_JACCFO010000001.1"/>
</dbReference>
<dbReference type="InterPro" id="IPR014710">
    <property type="entry name" value="RmlC-like_jellyroll"/>
</dbReference>